<dbReference type="Proteomes" id="UP001454036">
    <property type="component" value="Unassembled WGS sequence"/>
</dbReference>
<keyword evidence="4" id="KW-0255">Endonuclease</keyword>
<keyword evidence="2" id="KW-0548">Nucleotidyltransferase</keyword>
<dbReference type="Gene3D" id="3.30.420.10">
    <property type="entry name" value="Ribonuclease H-like superfamily/Ribonuclease H"/>
    <property type="match status" value="1"/>
</dbReference>
<dbReference type="InterPro" id="IPR036397">
    <property type="entry name" value="RNaseH_sf"/>
</dbReference>
<evidence type="ECO:0000256" key="1">
    <source>
        <dbReference type="ARBA" id="ARBA00022679"/>
    </source>
</evidence>
<dbReference type="InterPro" id="IPR041373">
    <property type="entry name" value="RT_RNaseH"/>
</dbReference>
<keyword evidence="3" id="KW-0540">Nuclease</keyword>
<dbReference type="PANTHER" id="PTHR48475">
    <property type="entry name" value="RIBONUCLEASE H"/>
    <property type="match status" value="1"/>
</dbReference>
<evidence type="ECO:0000256" key="2">
    <source>
        <dbReference type="ARBA" id="ARBA00022695"/>
    </source>
</evidence>
<dbReference type="PANTHER" id="PTHR48475:SF1">
    <property type="entry name" value="RNASE H TYPE-1 DOMAIN-CONTAINING PROTEIN"/>
    <property type="match status" value="1"/>
</dbReference>
<feature type="domain" description="RNase H type-1" evidence="7">
    <location>
        <begin position="191"/>
        <end position="315"/>
    </location>
</feature>
<evidence type="ECO:0000256" key="6">
    <source>
        <dbReference type="ARBA" id="ARBA00022918"/>
    </source>
</evidence>
<dbReference type="InterPro" id="IPR002156">
    <property type="entry name" value="RNaseH_domain"/>
</dbReference>
<evidence type="ECO:0000256" key="4">
    <source>
        <dbReference type="ARBA" id="ARBA00022759"/>
    </source>
</evidence>
<comment type="caution">
    <text evidence="8">The sequence shown here is derived from an EMBL/GenBank/DDBJ whole genome shotgun (WGS) entry which is preliminary data.</text>
</comment>
<sequence>MNLPKNYKDIQKLTGCLAALSRFISQSGERNLPFFKNLRKASTKKFYWDDECNEAFEALKQYLGSPRLLSRPEEGEELQLYLAVVEGAVNERYLITDKFAFALVISTHKLKPYNESHPIVMVTDQPLKIILTSPALSGRMTTWVAELSEFDITYTPRTSIKAQILADFLIECTIRQPLKINGPKELQEPTQITKWVVYVDGARNSKGAWAGIMIQGPDRLKMEYALRFSFEATNNEAKYEAMIVGLMLVKHLGVKWEIVKGDSKLVMDQINGECGVKNENLMKYHEKAMTIAKGFDQTIFQHVPRALNEEADRLS</sequence>
<evidence type="ECO:0000259" key="7">
    <source>
        <dbReference type="PROSITE" id="PS50879"/>
    </source>
</evidence>
<evidence type="ECO:0000256" key="3">
    <source>
        <dbReference type="ARBA" id="ARBA00022722"/>
    </source>
</evidence>
<keyword evidence="6" id="KW-0695">RNA-directed DNA polymerase</keyword>
<dbReference type="GO" id="GO:0003676">
    <property type="term" value="F:nucleic acid binding"/>
    <property type="evidence" value="ECO:0007669"/>
    <property type="project" value="InterPro"/>
</dbReference>
<gene>
    <name evidence="8" type="ORF">LIER_26940</name>
</gene>
<dbReference type="InterPro" id="IPR043502">
    <property type="entry name" value="DNA/RNA_pol_sf"/>
</dbReference>
<keyword evidence="5" id="KW-0378">Hydrolase</keyword>
<dbReference type="GO" id="GO:0004523">
    <property type="term" value="F:RNA-DNA hybrid ribonuclease activity"/>
    <property type="evidence" value="ECO:0007669"/>
    <property type="project" value="InterPro"/>
</dbReference>
<name>A0AAV3RBE4_LITER</name>
<dbReference type="SUPFAM" id="SSF53098">
    <property type="entry name" value="Ribonuclease H-like"/>
    <property type="match status" value="1"/>
</dbReference>
<evidence type="ECO:0000313" key="9">
    <source>
        <dbReference type="Proteomes" id="UP001454036"/>
    </source>
</evidence>
<dbReference type="SUPFAM" id="SSF56672">
    <property type="entry name" value="DNA/RNA polymerases"/>
    <property type="match status" value="1"/>
</dbReference>
<dbReference type="CDD" id="cd09279">
    <property type="entry name" value="RNase_HI_like"/>
    <property type="match status" value="1"/>
</dbReference>
<evidence type="ECO:0000256" key="5">
    <source>
        <dbReference type="ARBA" id="ARBA00022801"/>
    </source>
</evidence>
<reference evidence="8 9" key="1">
    <citation type="submission" date="2024-01" db="EMBL/GenBank/DDBJ databases">
        <title>The complete chloroplast genome sequence of Lithospermum erythrorhizon: insights into the phylogenetic relationship among Boraginaceae species and the maternal lineages of purple gromwells.</title>
        <authorList>
            <person name="Okada T."/>
            <person name="Watanabe K."/>
        </authorList>
    </citation>
    <scope>NUCLEOTIDE SEQUENCE [LARGE SCALE GENOMIC DNA]</scope>
</reference>
<keyword evidence="9" id="KW-1185">Reference proteome</keyword>
<accession>A0AAV3RBE4</accession>
<dbReference type="Pfam" id="PF13456">
    <property type="entry name" value="RVT_3"/>
    <property type="match status" value="1"/>
</dbReference>
<dbReference type="InterPro" id="IPR012337">
    <property type="entry name" value="RNaseH-like_sf"/>
</dbReference>
<organism evidence="8 9">
    <name type="scientific">Lithospermum erythrorhizon</name>
    <name type="common">Purple gromwell</name>
    <name type="synonym">Lithospermum officinale var. erythrorhizon</name>
    <dbReference type="NCBI Taxonomy" id="34254"/>
    <lineage>
        <taxon>Eukaryota</taxon>
        <taxon>Viridiplantae</taxon>
        <taxon>Streptophyta</taxon>
        <taxon>Embryophyta</taxon>
        <taxon>Tracheophyta</taxon>
        <taxon>Spermatophyta</taxon>
        <taxon>Magnoliopsida</taxon>
        <taxon>eudicotyledons</taxon>
        <taxon>Gunneridae</taxon>
        <taxon>Pentapetalae</taxon>
        <taxon>asterids</taxon>
        <taxon>lamiids</taxon>
        <taxon>Boraginales</taxon>
        <taxon>Boraginaceae</taxon>
        <taxon>Boraginoideae</taxon>
        <taxon>Lithospermeae</taxon>
        <taxon>Lithospermum</taxon>
    </lineage>
</organism>
<dbReference type="GO" id="GO:0003964">
    <property type="term" value="F:RNA-directed DNA polymerase activity"/>
    <property type="evidence" value="ECO:0007669"/>
    <property type="project" value="UniProtKB-KW"/>
</dbReference>
<protein>
    <recommendedName>
        <fullName evidence="7">RNase H type-1 domain-containing protein</fullName>
    </recommendedName>
</protein>
<dbReference type="Gene3D" id="3.30.70.270">
    <property type="match status" value="1"/>
</dbReference>
<dbReference type="PROSITE" id="PS50879">
    <property type="entry name" value="RNASE_H_1"/>
    <property type="match status" value="1"/>
</dbReference>
<dbReference type="AlphaFoldDB" id="A0AAV3RBE4"/>
<proteinExistence type="predicted"/>
<dbReference type="Pfam" id="PF17917">
    <property type="entry name" value="RT_RNaseH"/>
    <property type="match status" value="1"/>
</dbReference>
<evidence type="ECO:0000313" key="8">
    <source>
        <dbReference type="EMBL" id="GAA0173288.1"/>
    </source>
</evidence>
<dbReference type="InterPro" id="IPR043128">
    <property type="entry name" value="Rev_trsase/Diguanyl_cyclase"/>
</dbReference>
<dbReference type="EMBL" id="BAABME010008529">
    <property type="protein sequence ID" value="GAA0173288.1"/>
    <property type="molecule type" value="Genomic_DNA"/>
</dbReference>
<keyword evidence="1" id="KW-0808">Transferase</keyword>